<keyword evidence="2" id="KW-1185">Reference proteome</keyword>
<proteinExistence type="predicted"/>
<accession>A0ACD5HD12</accession>
<dbReference type="Proteomes" id="UP001195965">
    <property type="component" value="Chromosome"/>
</dbReference>
<sequence length="112" mass="11614">MLIVTTNDIPGHQVQRVLGATFGIAVRSRNIAGNFTAGFAAMFGGKQKGNTNLIQQTRQDALDALAQAAAEMGGNAILAVRFDAGEFDSGGGNIMQEVVAYGTVVVIQDGSE</sequence>
<organism evidence="1 2">
    <name type="scientific">Acidithiobacillus montserratensis</name>
    <dbReference type="NCBI Taxonomy" id="2729135"/>
    <lineage>
        <taxon>Bacteria</taxon>
        <taxon>Pseudomonadati</taxon>
        <taxon>Pseudomonadota</taxon>
        <taxon>Acidithiobacillia</taxon>
        <taxon>Acidithiobacillales</taxon>
        <taxon>Acidithiobacillaceae</taxon>
        <taxon>Acidithiobacillus</taxon>
    </lineage>
</organism>
<evidence type="ECO:0000313" key="1">
    <source>
        <dbReference type="EMBL" id="XRI72827.1"/>
    </source>
</evidence>
<dbReference type="EMBL" id="CP127526">
    <property type="protein sequence ID" value="XRI72827.1"/>
    <property type="molecule type" value="Genomic_DNA"/>
</dbReference>
<gene>
    <name evidence="1" type="ORF">HHS34_010275</name>
</gene>
<reference evidence="1 2" key="1">
    <citation type="journal article" date="2021" name="ISME J.">
        <title>Genomic evolution of the class Acidithiobacillia: deep-branching Proteobacteria living in extreme acidic conditions.</title>
        <authorList>
            <person name="Moya-Beltran A."/>
            <person name="Beard S."/>
            <person name="Rojas-Villalobos C."/>
            <person name="Issotta F."/>
            <person name="Gallardo Y."/>
            <person name="Ulloa R."/>
            <person name="Giaveno A."/>
            <person name="Degli Esposti M."/>
            <person name="Johnson D.B."/>
            <person name="Quatrini R."/>
        </authorList>
    </citation>
    <scope>NUCLEOTIDE SEQUENCE [LARGE SCALE GENOMIC DNA]</scope>
    <source>
        <strain evidence="1 2">GG1-14</strain>
    </source>
</reference>
<name>A0ACD5HD12_9PROT</name>
<protein>
    <submittedName>
        <fullName evidence="1">Heavy metal-binding domain-containing protein</fullName>
    </submittedName>
</protein>
<evidence type="ECO:0000313" key="2">
    <source>
        <dbReference type="Proteomes" id="UP001195965"/>
    </source>
</evidence>